<protein>
    <submittedName>
        <fullName evidence="1">Uncharacterized protein</fullName>
    </submittedName>
</protein>
<comment type="caution">
    <text evidence="1">The sequence shown here is derived from an EMBL/GenBank/DDBJ whole genome shotgun (WGS) entry which is preliminary data.</text>
</comment>
<name>A0AAN9P027_PHACN</name>
<keyword evidence="2" id="KW-1185">Reference proteome</keyword>
<gene>
    <name evidence="1" type="ORF">VNO80_04054</name>
</gene>
<proteinExistence type="predicted"/>
<dbReference type="AlphaFoldDB" id="A0AAN9P027"/>
<evidence type="ECO:0000313" key="2">
    <source>
        <dbReference type="Proteomes" id="UP001374584"/>
    </source>
</evidence>
<accession>A0AAN9P027</accession>
<dbReference type="Proteomes" id="UP001374584">
    <property type="component" value="Unassembled WGS sequence"/>
</dbReference>
<sequence length="82" mass="9828">MVCIFLEFDYKSCLFIFHVLCCNESDIRRHLYRRRFSKFFLAMVICVDGIEPFSHLEITYTPSEMTEILQNFASRGDLFRCL</sequence>
<reference evidence="1 2" key="1">
    <citation type="submission" date="2024-01" db="EMBL/GenBank/DDBJ databases">
        <title>The genomes of 5 underutilized Papilionoideae crops provide insights into root nodulation and disease resistanc.</title>
        <authorList>
            <person name="Jiang F."/>
        </authorList>
    </citation>
    <scope>NUCLEOTIDE SEQUENCE [LARGE SCALE GENOMIC DNA]</scope>
    <source>
        <strain evidence="1">JINMINGXINNONG_FW02</strain>
        <tissue evidence="1">Leaves</tissue>
    </source>
</reference>
<evidence type="ECO:0000313" key="1">
    <source>
        <dbReference type="EMBL" id="KAK7378608.1"/>
    </source>
</evidence>
<dbReference type="EMBL" id="JAYMYR010000002">
    <property type="protein sequence ID" value="KAK7378608.1"/>
    <property type="molecule type" value="Genomic_DNA"/>
</dbReference>
<organism evidence="1 2">
    <name type="scientific">Phaseolus coccineus</name>
    <name type="common">Scarlet runner bean</name>
    <name type="synonym">Phaseolus multiflorus</name>
    <dbReference type="NCBI Taxonomy" id="3886"/>
    <lineage>
        <taxon>Eukaryota</taxon>
        <taxon>Viridiplantae</taxon>
        <taxon>Streptophyta</taxon>
        <taxon>Embryophyta</taxon>
        <taxon>Tracheophyta</taxon>
        <taxon>Spermatophyta</taxon>
        <taxon>Magnoliopsida</taxon>
        <taxon>eudicotyledons</taxon>
        <taxon>Gunneridae</taxon>
        <taxon>Pentapetalae</taxon>
        <taxon>rosids</taxon>
        <taxon>fabids</taxon>
        <taxon>Fabales</taxon>
        <taxon>Fabaceae</taxon>
        <taxon>Papilionoideae</taxon>
        <taxon>50 kb inversion clade</taxon>
        <taxon>NPAAA clade</taxon>
        <taxon>indigoferoid/millettioid clade</taxon>
        <taxon>Phaseoleae</taxon>
        <taxon>Phaseolus</taxon>
    </lineage>
</organism>